<dbReference type="InterPro" id="IPR036291">
    <property type="entry name" value="NAD(P)-bd_dom_sf"/>
</dbReference>
<evidence type="ECO:0000313" key="5">
    <source>
        <dbReference type="EMBL" id="CDF85662.1"/>
    </source>
</evidence>
<dbReference type="SUPFAM" id="SSF51735">
    <property type="entry name" value="NAD(P)-binding Rossmann-fold domains"/>
    <property type="match status" value="1"/>
</dbReference>
<dbReference type="HOGENOM" id="CLU_010194_2_1_6"/>
<accession>A0A024HMB9</accession>
<sequence>MSEQQAGRVAVITGAASGIGRGLAEHAGQLGMRLVLADRDPQRLTTLAGELRSRGSEVLARTTDVASAAEMEALRDAALKRFGGVDLLFNNAGVMQTGASWELSESQWRRMLDINLLGVINGLRAFVPTLLEQGRPAHVINTASMAGLVASPFLAAYTVTKQALVALSEVLHHELAALGAPVSVSVLCPGPVASRIMASDQAGAGAAAALGAQLEQSIREGMPAEELAALVFQAIDEKRFWILPHPQFKPALQARTQSILDGTNPVFQLAEF</sequence>
<dbReference type="InterPro" id="IPR002347">
    <property type="entry name" value="SDR_fam"/>
</dbReference>
<dbReference type="PRINTS" id="PR00081">
    <property type="entry name" value="GDHRDH"/>
</dbReference>
<reference evidence="5 6" key="1">
    <citation type="submission" date="2013-03" db="EMBL/GenBank/DDBJ databases">
        <authorList>
            <person name="Linke B."/>
        </authorList>
    </citation>
    <scope>NUCLEOTIDE SEQUENCE [LARGE SCALE GENOMIC DNA]</scope>
    <source>
        <strain evidence="5 6">B13</strain>
    </source>
</reference>
<dbReference type="SMART" id="SM00822">
    <property type="entry name" value="PKS_KR"/>
    <property type="match status" value="1"/>
</dbReference>
<reference evidence="5 6" key="2">
    <citation type="submission" date="2014-05" db="EMBL/GenBank/DDBJ databases">
        <title>Genome sequence of the 3-chlorobenzoate degrading bacterium Pseudomonas knackmussii B13 shows multiple evidence for horizontal gene transfer.</title>
        <authorList>
            <person name="Miyazaki R."/>
            <person name="Bertelli C."/>
            <person name="Falquet L."/>
            <person name="Robinson-Rechavi M."/>
            <person name="Gharib W."/>
            <person name="Roy S."/>
            <person name="Van der Meer J.R."/>
        </authorList>
    </citation>
    <scope>NUCLEOTIDE SEQUENCE [LARGE SCALE GENOMIC DNA]</scope>
    <source>
        <strain evidence="5 6">B13</strain>
    </source>
</reference>
<dbReference type="RefSeq" id="WP_043254315.1">
    <property type="nucleotide sequence ID" value="NZ_HG322950.1"/>
</dbReference>
<dbReference type="PANTHER" id="PTHR44196:SF1">
    <property type="entry name" value="DEHYDROGENASE_REDUCTASE SDR FAMILY MEMBER 7B"/>
    <property type="match status" value="1"/>
</dbReference>
<protein>
    <submittedName>
        <fullName evidence="5">Short-chain alcohol dehydrogenase</fullName>
    </submittedName>
</protein>
<name>A0A024HMB9_PSEKB</name>
<dbReference type="PANTHER" id="PTHR44196">
    <property type="entry name" value="DEHYDROGENASE/REDUCTASE SDR FAMILY MEMBER 7B"/>
    <property type="match status" value="1"/>
</dbReference>
<dbReference type="EMBL" id="HG322950">
    <property type="protein sequence ID" value="CDF85662.1"/>
    <property type="molecule type" value="Genomic_DNA"/>
</dbReference>
<dbReference type="eggNOG" id="COG4221">
    <property type="taxonomic scope" value="Bacteria"/>
</dbReference>
<evidence type="ECO:0000256" key="3">
    <source>
        <dbReference type="RuleBase" id="RU000363"/>
    </source>
</evidence>
<comment type="similarity">
    <text evidence="1 3">Belongs to the short-chain dehydrogenases/reductases (SDR) family.</text>
</comment>
<evidence type="ECO:0000313" key="6">
    <source>
        <dbReference type="Proteomes" id="UP000025241"/>
    </source>
</evidence>
<dbReference type="Gene3D" id="3.40.50.720">
    <property type="entry name" value="NAD(P)-binding Rossmann-like Domain"/>
    <property type="match status" value="1"/>
</dbReference>
<dbReference type="STRING" id="1301098.PKB_4337"/>
<gene>
    <name evidence="5" type="ORF">PKB_4337</name>
</gene>
<evidence type="ECO:0000256" key="2">
    <source>
        <dbReference type="ARBA" id="ARBA00023002"/>
    </source>
</evidence>
<dbReference type="Proteomes" id="UP000025241">
    <property type="component" value="Chromosome I"/>
</dbReference>
<dbReference type="InterPro" id="IPR020904">
    <property type="entry name" value="Sc_DH/Rdtase_CS"/>
</dbReference>
<dbReference type="Pfam" id="PF00106">
    <property type="entry name" value="adh_short"/>
    <property type="match status" value="1"/>
</dbReference>
<evidence type="ECO:0000259" key="4">
    <source>
        <dbReference type="SMART" id="SM00822"/>
    </source>
</evidence>
<dbReference type="GO" id="GO:0016020">
    <property type="term" value="C:membrane"/>
    <property type="evidence" value="ECO:0007669"/>
    <property type="project" value="TreeGrafter"/>
</dbReference>
<dbReference type="CDD" id="cd05233">
    <property type="entry name" value="SDR_c"/>
    <property type="match status" value="1"/>
</dbReference>
<dbReference type="PROSITE" id="PS00061">
    <property type="entry name" value="ADH_SHORT"/>
    <property type="match status" value="1"/>
</dbReference>
<dbReference type="GO" id="GO:0016491">
    <property type="term" value="F:oxidoreductase activity"/>
    <property type="evidence" value="ECO:0007669"/>
    <property type="project" value="UniProtKB-KW"/>
</dbReference>
<dbReference type="PATRIC" id="fig|1301098.3.peg.4344"/>
<dbReference type="KEGG" id="pkc:PKB_4337"/>
<evidence type="ECO:0000256" key="1">
    <source>
        <dbReference type="ARBA" id="ARBA00006484"/>
    </source>
</evidence>
<dbReference type="AlphaFoldDB" id="A0A024HMB9"/>
<dbReference type="OrthoDB" id="9806974at2"/>
<keyword evidence="2" id="KW-0560">Oxidoreductase</keyword>
<keyword evidence="6" id="KW-1185">Reference proteome</keyword>
<feature type="domain" description="Ketoreductase" evidence="4">
    <location>
        <begin position="8"/>
        <end position="195"/>
    </location>
</feature>
<dbReference type="PRINTS" id="PR00080">
    <property type="entry name" value="SDRFAMILY"/>
</dbReference>
<proteinExistence type="inferred from homology"/>
<dbReference type="InterPro" id="IPR057326">
    <property type="entry name" value="KR_dom"/>
</dbReference>
<organism evidence="5 6">
    <name type="scientific">Pseudomonas knackmussii (strain DSM 6978 / CCUG 54928 / LMG 23759 / B13)</name>
    <dbReference type="NCBI Taxonomy" id="1301098"/>
    <lineage>
        <taxon>Bacteria</taxon>
        <taxon>Pseudomonadati</taxon>
        <taxon>Pseudomonadota</taxon>
        <taxon>Gammaproteobacteria</taxon>
        <taxon>Pseudomonadales</taxon>
        <taxon>Pseudomonadaceae</taxon>
        <taxon>Pseudomonas</taxon>
    </lineage>
</organism>